<dbReference type="Pfam" id="PF09335">
    <property type="entry name" value="VTT_dom"/>
    <property type="match status" value="1"/>
</dbReference>
<feature type="transmembrane region" description="Helical" evidence="6">
    <location>
        <begin position="98"/>
        <end position="124"/>
    </location>
</feature>
<feature type="transmembrane region" description="Helical" evidence="6">
    <location>
        <begin position="151"/>
        <end position="173"/>
    </location>
</feature>
<comment type="subcellular location">
    <subcellularLocation>
        <location evidence="1 6">Cell membrane</location>
        <topology evidence="1 6">Multi-pass membrane protein</topology>
    </subcellularLocation>
</comment>
<keyword evidence="4 6" id="KW-1133">Transmembrane helix</keyword>
<name>A0A1G6DZ69_9HYPH</name>
<evidence type="ECO:0000256" key="6">
    <source>
        <dbReference type="RuleBase" id="RU366058"/>
    </source>
</evidence>
<keyword evidence="3 6" id="KW-0812">Transmembrane</keyword>
<feature type="transmembrane region" description="Helical" evidence="6">
    <location>
        <begin position="63"/>
        <end position="86"/>
    </location>
</feature>
<dbReference type="PANTHER" id="PTHR12677:SF59">
    <property type="entry name" value="GOLGI APPARATUS MEMBRANE PROTEIN TVP38-RELATED"/>
    <property type="match status" value="1"/>
</dbReference>
<dbReference type="InterPro" id="IPR015414">
    <property type="entry name" value="TMEM64"/>
</dbReference>
<dbReference type="PANTHER" id="PTHR12677">
    <property type="entry name" value="GOLGI APPARATUS MEMBRANE PROTEIN TVP38-RELATED"/>
    <property type="match status" value="1"/>
</dbReference>
<dbReference type="OrthoDB" id="9779114at2"/>
<evidence type="ECO:0000313" key="8">
    <source>
        <dbReference type="EMBL" id="SDB50412.1"/>
    </source>
</evidence>
<evidence type="ECO:0000256" key="4">
    <source>
        <dbReference type="ARBA" id="ARBA00022989"/>
    </source>
</evidence>
<reference evidence="8 9" key="1">
    <citation type="submission" date="2016-10" db="EMBL/GenBank/DDBJ databases">
        <authorList>
            <person name="de Groot N.N."/>
        </authorList>
    </citation>
    <scope>NUCLEOTIDE SEQUENCE [LARGE SCALE GENOMIC DNA]</scope>
    <source>
        <strain evidence="8 9">ATCC 35022</strain>
    </source>
</reference>
<protein>
    <recommendedName>
        <fullName evidence="6">TVP38/TMEM64 family membrane protein</fullName>
    </recommendedName>
</protein>
<proteinExistence type="inferred from homology"/>
<dbReference type="RefSeq" id="WP_090879091.1">
    <property type="nucleotide sequence ID" value="NZ_FMXQ01000009.1"/>
</dbReference>
<keyword evidence="5 6" id="KW-0472">Membrane</keyword>
<keyword evidence="9" id="KW-1185">Reference proteome</keyword>
<dbReference type="Proteomes" id="UP000199071">
    <property type="component" value="Unassembled WGS sequence"/>
</dbReference>
<comment type="similarity">
    <text evidence="6">Belongs to the TVP38/TMEM64 family.</text>
</comment>
<evidence type="ECO:0000256" key="5">
    <source>
        <dbReference type="ARBA" id="ARBA00023136"/>
    </source>
</evidence>
<feature type="domain" description="VTT" evidence="7">
    <location>
        <begin position="89"/>
        <end position="203"/>
    </location>
</feature>
<dbReference type="AlphaFoldDB" id="A0A1G6DZ69"/>
<feature type="transmembrane region" description="Helical" evidence="6">
    <location>
        <begin position="221"/>
        <end position="242"/>
    </location>
</feature>
<accession>A0A1G6DZ69</accession>
<evidence type="ECO:0000259" key="7">
    <source>
        <dbReference type="Pfam" id="PF09335"/>
    </source>
</evidence>
<feature type="transmembrane region" description="Helical" evidence="6">
    <location>
        <begin position="21"/>
        <end position="43"/>
    </location>
</feature>
<dbReference type="InterPro" id="IPR032816">
    <property type="entry name" value="VTT_dom"/>
</dbReference>
<feature type="transmembrane region" description="Helical" evidence="6">
    <location>
        <begin position="180"/>
        <end position="201"/>
    </location>
</feature>
<evidence type="ECO:0000256" key="3">
    <source>
        <dbReference type="ARBA" id="ARBA00022692"/>
    </source>
</evidence>
<gene>
    <name evidence="8" type="ORF">SAMN02982931_03919</name>
</gene>
<dbReference type="GO" id="GO:0005886">
    <property type="term" value="C:plasma membrane"/>
    <property type="evidence" value="ECO:0007669"/>
    <property type="project" value="UniProtKB-SubCell"/>
</dbReference>
<dbReference type="EMBL" id="FMXQ01000009">
    <property type="protein sequence ID" value="SDB50412.1"/>
    <property type="molecule type" value="Genomic_DNA"/>
</dbReference>
<evidence type="ECO:0000256" key="1">
    <source>
        <dbReference type="ARBA" id="ARBA00004651"/>
    </source>
</evidence>
<keyword evidence="2 6" id="KW-1003">Cell membrane</keyword>
<evidence type="ECO:0000256" key="2">
    <source>
        <dbReference type="ARBA" id="ARBA00022475"/>
    </source>
</evidence>
<organism evidence="8 9">
    <name type="scientific">Bauldia litoralis</name>
    <dbReference type="NCBI Taxonomy" id="665467"/>
    <lineage>
        <taxon>Bacteria</taxon>
        <taxon>Pseudomonadati</taxon>
        <taxon>Pseudomonadota</taxon>
        <taxon>Alphaproteobacteria</taxon>
        <taxon>Hyphomicrobiales</taxon>
        <taxon>Kaistiaceae</taxon>
        <taxon>Bauldia</taxon>
    </lineage>
</organism>
<sequence length="251" mass="26094">MSMQDAPSTQDAQDTGGRGTWLRAGITVAVLVLAFILVRISGFDQYLSISALSENRQWLLDEVARLGLGAALIFIAVYAVAVAFSVPGAVVLTVTSGFLFGPVFGTLYAVLGATLGAIGLFLFVKLGLGGSLQSRAGGTIDRLRRGFSDNALGYLLFLRLLPIFPFWLVNLAAAVLGVSLGIFTIATFVGIIPGAAVFASFGSGIGSLLDAGKPVDLASVLTPAVILPLVALALLSLAPMVYKRYRAARTG</sequence>
<dbReference type="STRING" id="665467.SAMN02982931_03919"/>
<evidence type="ECO:0000313" key="9">
    <source>
        <dbReference type="Proteomes" id="UP000199071"/>
    </source>
</evidence>